<feature type="transmembrane region" description="Helical" evidence="1">
    <location>
        <begin position="54"/>
        <end position="75"/>
    </location>
</feature>
<feature type="domain" description="Tc1-like transposase DDE" evidence="3">
    <location>
        <begin position="172"/>
        <end position="316"/>
    </location>
</feature>
<dbReference type="InterPro" id="IPR002492">
    <property type="entry name" value="Transposase_Tc1-like"/>
</dbReference>
<gene>
    <name evidence="4" type="ORF">M0813_29427</name>
</gene>
<dbReference type="Pfam" id="PF01498">
    <property type="entry name" value="HTH_Tnp_Tc3_2"/>
    <property type="match status" value="1"/>
</dbReference>
<dbReference type="InterPro" id="IPR047655">
    <property type="entry name" value="Transpos_IS630-like"/>
</dbReference>
<dbReference type="Gene3D" id="3.30.420.10">
    <property type="entry name" value="Ribonuclease H-like superfamily/Ribonuclease H"/>
    <property type="match status" value="1"/>
</dbReference>
<dbReference type="Pfam" id="PF13358">
    <property type="entry name" value="DDE_3"/>
    <property type="match status" value="1"/>
</dbReference>
<accession>A0ABQ8XR16</accession>
<protein>
    <submittedName>
        <fullName evidence="4">Transposable element-related</fullName>
    </submittedName>
</protein>
<keyword evidence="5" id="KW-1185">Reference proteome</keyword>
<dbReference type="InterPro" id="IPR036397">
    <property type="entry name" value="RNaseH_sf"/>
</dbReference>
<evidence type="ECO:0000313" key="4">
    <source>
        <dbReference type="EMBL" id="KAJ6234437.1"/>
    </source>
</evidence>
<dbReference type="PANTHER" id="PTHR47326">
    <property type="entry name" value="TRANSPOSABLE ELEMENT TC3 TRANSPOSASE-LIKE PROTEIN"/>
    <property type="match status" value="1"/>
</dbReference>
<organism evidence="4 5">
    <name type="scientific">Anaeramoeba flamelloides</name>
    <dbReference type="NCBI Taxonomy" id="1746091"/>
    <lineage>
        <taxon>Eukaryota</taxon>
        <taxon>Metamonada</taxon>
        <taxon>Anaeramoebidae</taxon>
        <taxon>Anaeramoeba</taxon>
    </lineage>
</organism>
<evidence type="ECO:0000313" key="5">
    <source>
        <dbReference type="Proteomes" id="UP001150062"/>
    </source>
</evidence>
<dbReference type="Proteomes" id="UP001150062">
    <property type="component" value="Unassembled WGS sequence"/>
</dbReference>
<keyword evidence="1" id="KW-0812">Transmembrane</keyword>
<proteinExistence type="predicted"/>
<keyword evidence="1" id="KW-0472">Membrane</keyword>
<dbReference type="EMBL" id="JAOAOG010000270">
    <property type="protein sequence ID" value="KAJ6234437.1"/>
    <property type="molecule type" value="Genomic_DNA"/>
</dbReference>
<sequence>MNQIEQEINERILKLKIVKLRKRGLSRSKVALKLGITIKKVRYWENKFDLKGYFFIYFSLCYYSVLIFFFIFRTLEPTKPTGRKPIKTQEILDIIEIETKNDRKLSCDRLSNLLKESHDIGMSGTSVWRIRKALKFKYKAPKVKPKLTEQSKMKRLEFAQYHLEKQTNWKTVVFTDETWFYLESLNGFIWRQWGENDDSVYREKEKYGKKIMFFGGINSNWMSTLIKCPKIVNSESYQNNIISRCKVFSDMDKEYGQWNWILMQDGAPAHTSNSTKEYLSNKCLVLKNWPPNSPDLNPIENLWGIMGRRISKESPNTERKLEVIVRKVWKNIEWEVIENLINSMEKRLRLVVELNGESINGYF</sequence>
<evidence type="ECO:0000256" key="1">
    <source>
        <dbReference type="SAM" id="Phobius"/>
    </source>
</evidence>
<dbReference type="InterPro" id="IPR038717">
    <property type="entry name" value="Tc1-like_DDE_dom"/>
</dbReference>
<comment type="caution">
    <text evidence="4">The sequence shown here is derived from an EMBL/GenBank/DDBJ whole genome shotgun (WGS) entry which is preliminary data.</text>
</comment>
<evidence type="ECO:0000259" key="2">
    <source>
        <dbReference type="Pfam" id="PF01498"/>
    </source>
</evidence>
<dbReference type="PANTHER" id="PTHR47326:SF1">
    <property type="entry name" value="HTH PSQ-TYPE DOMAIN-CONTAINING PROTEIN"/>
    <property type="match status" value="1"/>
</dbReference>
<evidence type="ECO:0000259" key="3">
    <source>
        <dbReference type="Pfam" id="PF13358"/>
    </source>
</evidence>
<keyword evidence="1" id="KW-1133">Transmembrane helix</keyword>
<feature type="domain" description="Transposase Tc1-like" evidence="2">
    <location>
        <begin position="98"/>
        <end position="163"/>
    </location>
</feature>
<name>A0ABQ8XR16_9EUKA</name>
<reference evidence="4" key="1">
    <citation type="submission" date="2022-08" db="EMBL/GenBank/DDBJ databases">
        <title>Novel sulfate-reducing endosymbionts in the free-living metamonad Anaeramoeba.</title>
        <authorList>
            <person name="Jerlstrom-Hultqvist J."/>
            <person name="Cepicka I."/>
            <person name="Gallot-Lavallee L."/>
            <person name="Salas-Leiva D."/>
            <person name="Curtis B.A."/>
            <person name="Zahonova K."/>
            <person name="Pipaliya S."/>
            <person name="Dacks J."/>
            <person name="Roger A.J."/>
        </authorList>
    </citation>
    <scope>NUCLEOTIDE SEQUENCE</scope>
    <source>
        <strain evidence="4">Schooner1</strain>
    </source>
</reference>
<dbReference type="NCBIfam" id="NF033545">
    <property type="entry name" value="transpos_IS630"/>
    <property type="match status" value="1"/>
</dbReference>